<evidence type="ECO:0000256" key="4">
    <source>
        <dbReference type="ARBA" id="ARBA00023015"/>
    </source>
</evidence>
<evidence type="ECO:0000256" key="2">
    <source>
        <dbReference type="ARBA" id="ARBA00022553"/>
    </source>
</evidence>
<feature type="compositionally biased region" description="Polar residues" evidence="7">
    <location>
        <begin position="785"/>
        <end position="797"/>
    </location>
</feature>
<evidence type="ECO:0000256" key="7">
    <source>
        <dbReference type="SAM" id="MobiDB-lite"/>
    </source>
</evidence>
<dbReference type="PANTHER" id="PTHR15528">
    <property type="entry name" value="PEROXISOME PROLIFERATOR ACTIVATED RECEPTOR GAMMA COACTIVATOR 1 PGC-1 -RELATED"/>
    <property type="match status" value="1"/>
</dbReference>
<dbReference type="SUPFAM" id="SSF69322">
    <property type="entry name" value="Tricorn protease domain 2"/>
    <property type="match status" value="1"/>
</dbReference>
<dbReference type="EMBL" id="JABEXW010000253">
    <property type="protein sequence ID" value="KAF4967113.1"/>
    <property type="molecule type" value="Genomic_DNA"/>
</dbReference>
<evidence type="ECO:0000256" key="1">
    <source>
        <dbReference type="ARBA" id="ARBA00004123"/>
    </source>
</evidence>
<dbReference type="Proteomes" id="UP000622797">
    <property type="component" value="Unassembled WGS sequence"/>
</dbReference>
<keyword evidence="5" id="KW-0804">Transcription</keyword>
<evidence type="ECO:0000313" key="10">
    <source>
        <dbReference type="Proteomes" id="UP000622797"/>
    </source>
</evidence>
<comment type="caution">
    <text evidence="9">The sequence shown here is derived from an EMBL/GenBank/DDBJ whole genome shotgun (WGS) entry which is preliminary data.</text>
</comment>
<protein>
    <recommendedName>
        <fullName evidence="8">Gem-associated protein 5 TPR domain-containing protein</fullName>
    </recommendedName>
</protein>
<dbReference type="InterPro" id="IPR034605">
    <property type="entry name" value="PGC-1"/>
</dbReference>
<feature type="compositionally biased region" description="Polar residues" evidence="7">
    <location>
        <begin position="394"/>
        <end position="403"/>
    </location>
</feature>
<keyword evidence="3" id="KW-0694">RNA-binding</keyword>
<keyword evidence="4" id="KW-0805">Transcription regulation</keyword>
<dbReference type="GO" id="GO:0045944">
    <property type="term" value="P:positive regulation of transcription by RNA polymerase II"/>
    <property type="evidence" value="ECO:0007669"/>
    <property type="project" value="TreeGrafter"/>
</dbReference>
<gene>
    <name evidence="9" type="ORF">FSARC_5274</name>
</gene>
<name>A0A8H4X9P2_9HYPO</name>
<dbReference type="Gene3D" id="2.130.10.10">
    <property type="entry name" value="YVTN repeat-like/Quinoprotein amine dehydrogenase"/>
    <property type="match status" value="2"/>
</dbReference>
<evidence type="ECO:0000259" key="8">
    <source>
        <dbReference type="Pfam" id="PF23774"/>
    </source>
</evidence>
<reference evidence="9" key="2">
    <citation type="submission" date="2020-05" db="EMBL/GenBank/DDBJ databases">
        <authorList>
            <person name="Kim H.-S."/>
            <person name="Proctor R.H."/>
            <person name="Brown D.W."/>
        </authorList>
    </citation>
    <scope>NUCLEOTIDE SEQUENCE</scope>
    <source>
        <strain evidence="9">NRRL 20472</strain>
    </source>
</reference>
<feature type="domain" description="Gem-associated protein 5 TPR" evidence="8">
    <location>
        <begin position="506"/>
        <end position="663"/>
    </location>
</feature>
<dbReference type="InterPro" id="IPR015943">
    <property type="entry name" value="WD40/YVTN_repeat-like_dom_sf"/>
</dbReference>
<evidence type="ECO:0000256" key="6">
    <source>
        <dbReference type="ARBA" id="ARBA00023242"/>
    </source>
</evidence>
<proteinExistence type="predicted"/>
<dbReference type="AlphaFoldDB" id="A0A8H4X9P2"/>
<feature type="region of interest" description="Disordered" evidence="7">
    <location>
        <begin position="394"/>
        <end position="421"/>
    </location>
</feature>
<keyword evidence="6" id="KW-0539">Nucleus</keyword>
<dbReference type="InterPro" id="IPR056421">
    <property type="entry name" value="TPR_GEMI5"/>
</dbReference>
<keyword evidence="2" id="KW-0597">Phosphoprotein</keyword>
<organism evidence="9 10">
    <name type="scientific">Fusarium sarcochroum</name>
    <dbReference type="NCBI Taxonomy" id="1208366"/>
    <lineage>
        <taxon>Eukaryota</taxon>
        <taxon>Fungi</taxon>
        <taxon>Dikarya</taxon>
        <taxon>Ascomycota</taxon>
        <taxon>Pezizomycotina</taxon>
        <taxon>Sordariomycetes</taxon>
        <taxon>Hypocreomycetidae</taxon>
        <taxon>Hypocreales</taxon>
        <taxon>Nectriaceae</taxon>
        <taxon>Fusarium</taxon>
        <taxon>Fusarium lateritium species complex</taxon>
    </lineage>
</organism>
<sequence>MSWDPCAATASCFLFASGSSIICCHHDNLAVQWAFRRHTNNVQLLAVDNQSGASAGRSVVSYDAGGTAIVWDLWTGIEEAQLRAGEHLTAAAWMANGNVAFGDAKGRIILFKPSRSEYTVLSTTNSTKLTALAPSPDCTTFALGYADGSLSIVTFLPRISLHSIATNECSSPPASLVASERPSSIVSLAWHASSLRKGSGTLAVQKRNGDLRVWSVPMKTGTDERPRVIRDLIKGEAPVQGPHWIGWSKGSCIIQYSNSQIHYWDVKTMTVIYRRIETPEYVRGMALYGPESKLFTLGANNTVQQFNLNSSLSPSESVVAKVLLPSDPLPPLPAALWKATEQSVTSATTIVMCMRVPEGDAHAVSSLSDLTGPQARGSDNTSYELVNPVFHASSRTPIRPSTTGHDDANAKPDGGRAPLTTCFPRVTGRLSSISSYSRFQADPSHDTLADPCESPVQDLFKFTRNLLREALAREAATMRNSSSAPDDTSHQMLNTILGWKGGVCGLIREEMNGHPKGSPSHILLSRWLGDIDTPFPNRSFKQMSASDWMLLALNGIKNHTSQQKLHHAYTQRLLEVGDLHTAVTLMLGMGSCNGAIEVYISQGCYMEALVLTSLVCPRDLQRQADIVKSWGLSARLHGQEQLASRCFACIDLKQKKLSTASQSNSHAADCTGSFPQTLGLSFQPSGPQGDTQRSISKSFDPKLVTLFDDETREYRLLASDGSKTPITTDMPVSRRTHGHMATTAMQVRTSNNRERFTSFSTLTHRPLPPIAEVFCDTDPEVPRPDTSSIPVSSYESG</sequence>
<dbReference type="PANTHER" id="PTHR15528:SF11">
    <property type="entry name" value="FI18188P1"/>
    <property type="match status" value="1"/>
</dbReference>
<feature type="region of interest" description="Disordered" evidence="7">
    <location>
        <begin position="777"/>
        <end position="797"/>
    </location>
</feature>
<dbReference type="GO" id="GO:0003723">
    <property type="term" value="F:RNA binding"/>
    <property type="evidence" value="ECO:0007669"/>
    <property type="project" value="UniProtKB-KW"/>
</dbReference>
<evidence type="ECO:0000256" key="3">
    <source>
        <dbReference type="ARBA" id="ARBA00022884"/>
    </source>
</evidence>
<reference evidence="9" key="1">
    <citation type="journal article" date="2020" name="BMC Genomics">
        <title>Correction to: Identification and distribution of gene clusters required for synthesis of sphingolipid metabolism inhibitors in diverse species of the filamentous fungus Fusarium.</title>
        <authorList>
            <person name="Kim H.S."/>
            <person name="Lohmar J.M."/>
            <person name="Busman M."/>
            <person name="Brown D.W."/>
            <person name="Naumann T.A."/>
            <person name="Divon H.H."/>
            <person name="Lysoe E."/>
            <person name="Uhlig S."/>
            <person name="Proctor R.H."/>
        </authorList>
    </citation>
    <scope>NUCLEOTIDE SEQUENCE</scope>
    <source>
        <strain evidence="9">NRRL 20472</strain>
    </source>
</reference>
<dbReference type="OrthoDB" id="7326421at2759"/>
<accession>A0A8H4X9P2</accession>
<feature type="compositionally biased region" description="Basic and acidic residues" evidence="7">
    <location>
        <begin position="404"/>
        <end position="414"/>
    </location>
</feature>
<dbReference type="Pfam" id="PF23774">
    <property type="entry name" value="TPR_GEMI5"/>
    <property type="match status" value="1"/>
</dbReference>
<evidence type="ECO:0000256" key="5">
    <source>
        <dbReference type="ARBA" id="ARBA00023163"/>
    </source>
</evidence>
<comment type="subcellular location">
    <subcellularLocation>
        <location evidence="1">Nucleus</location>
    </subcellularLocation>
</comment>
<evidence type="ECO:0000313" key="9">
    <source>
        <dbReference type="EMBL" id="KAF4967113.1"/>
    </source>
</evidence>
<dbReference type="GO" id="GO:0005634">
    <property type="term" value="C:nucleus"/>
    <property type="evidence" value="ECO:0007669"/>
    <property type="project" value="UniProtKB-SubCell"/>
</dbReference>
<dbReference type="GO" id="GO:0003712">
    <property type="term" value="F:transcription coregulator activity"/>
    <property type="evidence" value="ECO:0007669"/>
    <property type="project" value="InterPro"/>
</dbReference>
<keyword evidence="10" id="KW-1185">Reference proteome</keyword>